<dbReference type="PANTHER" id="PTHR43773">
    <property type="entry name" value="MAGNESIUM TRANSPORTER MGTE"/>
    <property type="match status" value="1"/>
</dbReference>
<protein>
    <submittedName>
        <fullName evidence="4">CBS domain-containing protein</fullName>
    </submittedName>
</protein>
<dbReference type="InterPro" id="IPR046342">
    <property type="entry name" value="CBS_dom_sf"/>
</dbReference>
<evidence type="ECO:0000259" key="3">
    <source>
        <dbReference type="PROSITE" id="PS51371"/>
    </source>
</evidence>
<proteinExistence type="predicted"/>
<dbReference type="PANTHER" id="PTHR43773:SF1">
    <property type="entry name" value="MAGNESIUM TRANSPORTER MGTE"/>
    <property type="match status" value="1"/>
</dbReference>
<evidence type="ECO:0000313" key="4">
    <source>
        <dbReference type="EMBL" id="MDZ5000836.1"/>
    </source>
</evidence>
<dbReference type="PROSITE" id="PS51371">
    <property type="entry name" value="CBS"/>
    <property type="match status" value="2"/>
</dbReference>
<dbReference type="InterPro" id="IPR006668">
    <property type="entry name" value="Mg_transptr_MgtE_intracell_dom"/>
</dbReference>
<evidence type="ECO:0000256" key="2">
    <source>
        <dbReference type="SAM" id="Coils"/>
    </source>
</evidence>
<name>A0AAW9IFF1_CLOPF</name>
<evidence type="ECO:0000313" key="5">
    <source>
        <dbReference type="Proteomes" id="UP001291306"/>
    </source>
</evidence>
<dbReference type="Proteomes" id="UP001291306">
    <property type="component" value="Unassembled WGS sequence"/>
</dbReference>
<keyword evidence="1" id="KW-0129">CBS domain</keyword>
<gene>
    <name evidence="4" type="ORF">GNF79_17575</name>
</gene>
<feature type="non-terminal residue" evidence="4">
    <location>
        <position position="1"/>
    </location>
</feature>
<dbReference type="InterPro" id="IPR006669">
    <property type="entry name" value="MgtE_transporter"/>
</dbReference>
<dbReference type="AlphaFoldDB" id="A0AAW9IFF1"/>
<dbReference type="RefSeq" id="WP_322459052.1">
    <property type="nucleotide sequence ID" value="NZ_WNVC01000726.1"/>
</dbReference>
<dbReference type="SUPFAM" id="SSF158791">
    <property type="entry name" value="MgtE N-terminal domain-like"/>
    <property type="match status" value="1"/>
</dbReference>
<dbReference type="Gene3D" id="1.25.60.10">
    <property type="entry name" value="MgtE N-terminal domain-like"/>
    <property type="match status" value="1"/>
</dbReference>
<dbReference type="Pfam" id="PF03448">
    <property type="entry name" value="MgtE_N"/>
    <property type="match status" value="1"/>
</dbReference>
<feature type="domain" description="CBS" evidence="3">
    <location>
        <begin position="66"/>
        <end position="130"/>
    </location>
</feature>
<feature type="coiled-coil region" evidence="2">
    <location>
        <begin position="31"/>
        <end position="60"/>
    </location>
</feature>
<sequence>GSIIKDLSETKAAELLENMPNDEIADILDDLDDEEREKILVNLEREDAEEVKELLSYEDEAVGSIMSTDFISFNLDITIGEIIDILREMEEPEEEELYRIYITDEEDRILGSINPADLILNKPNVKVRDIMSENINVIRHDANVDEAIELAAKYDLLSIPVIDEDDKLIGAV</sequence>
<organism evidence="4 5">
    <name type="scientific">Clostridium perfringens</name>
    <dbReference type="NCBI Taxonomy" id="1502"/>
    <lineage>
        <taxon>Bacteria</taxon>
        <taxon>Bacillati</taxon>
        <taxon>Bacillota</taxon>
        <taxon>Clostridia</taxon>
        <taxon>Eubacteriales</taxon>
        <taxon>Clostridiaceae</taxon>
        <taxon>Clostridium</taxon>
    </lineage>
</organism>
<feature type="non-terminal residue" evidence="4">
    <location>
        <position position="172"/>
    </location>
</feature>
<comment type="caution">
    <text evidence="4">The sequence shown here is derived from an EMBL/GenBank/DDBJ whole genome shotgun (WGS) entry which is preliminary data.</text>
</comment>
<dbReference type="Gene3D" id="3.10.580.10">
    <property type="entry name" value="CBS-domain"/>
    <property type="match status" value="1"/>
</dbReference>
<dbReference type="EMBL" id="WNVC01000726">
    <property type="protein sequence ID" value="MDZ5000836.1"/>
    <property type="molecule type" value="Genomic_DNA"/>
</dbReference>
<accession>A0AAW9IFF1</accession>
<dbReference type="GO" id="GO:0015095">
    <property type="term" value="F:magnesium ion transmembrane transporter activity"/>
    <property type="evidence" value="ECO:0007669"/>
    <property type="project" value="InterPro"/>
</dbReference>
<dbReference type="Pfam" id="PF00571">
    <property type="entry name" value="CBS"/>
    <property type="match status" value="2"/>
</dbReference>
<dbReference type="InterPro" id="IPR000644">
    <property type="entry name" value="CBS_dom"/>
</dbReference>
<dbReference type="InterPro" id="IPR038076">
    <property type="entry name" value="MgtE_N_sf"/>
</dbReference>
<dbReference type="SUPFAM" id="SSF54631">
    <property type="entry name" value="CBS-domain pair"/>
    <property type="match status" value="1"/>
</dbReference>
<dbReference type="CDD" id="cd04606">
    <property type="entry name" value="CBS_pair_Mg_transporter"/>
    <property type="match status" value="1"/>
</dbReference>
<evidence type="ECO:0000256" key="1">
    <source>
        <dbReference type="PROSITE-ProRule" id="PRU00703"/>
    </source>
</evidence>
<dbReference type="GO" id="GO:0016020">
    <property type="term" value="C:membrane"/>
    <property type="evidence" value="ECO:0007669"/>
    <property type="project" value="InterPro"/>
</dbReference>
<feature type="domain" description="CBS" evidence="3">
    <location>
        <begin position="131"/>
        <end position="172"/>
    </location>
</feature>
<keyword evidence="2" id="KW-0175">Coiled coil</keyword>
<reference evidence="4" key="1">
    <citation type="submission" date="2019-11" db="EMBL/GenBank/DDBJ databases">
        <title>Characterization of Clostridium perfringens isolates from swine manure treated agricultural soils.</title>
        <authorList>
            <person name="Wushke S.T."/>
        </authorList>
    </citation>
    <scope>NUCLEOTIDE SEQUENCE</scope>
    <source>
        <strain evidence="4">X26</strain>
    </source>
</reference>